<evidence type="ECO:0000256" key="1">
    <source>
        <dbReference type="SAM" id="Coils"/>
    </source>
</evidence>
<reference evidence="2 3" key="1">
    <citation type="submission" date="2022-05" db="EMBL/GenBank/DDBJ databases">
        <authorList>
            <consortium name="Genoscope - CEA"/>
            <person name="William W."/>
        </authorList>
    </citation>
    <scope>NUCLEOTIDE SEQUENCE [LARGE SCALE GENOMIC DNA]</scope>
</reference>
<dbReference type="Proteomes" id="UP001159427">
    <property type="component" value="Unassembled WGS sequence"/>
</dbReference>
<organism evidence="2 3">
    <name type="scientific">Porites evermanni</name>
    <dbReference type="NCBI Taxonomy" id="104178"/>
    <lineage>
        <taxon>Eukaryota</taxon>
        <taxon>Metazoa</taxon>
        <taxon>Cnidaria</taxon>
        <taxon>Anthozoa</taxon>
        <taxon>Hexacorallia</taxon>
        <taxon>Scleractinia</taxon>
        <taxon>Fungiina</taxon>
        <taxon>Poritidae</taxon>
        <taxon>Porites</taxon>
    </lineage>
</organism>
<comment type="caution">
    <text evidence="2">The sequence shown here is derived from an EMBL/GenBank/DDBJ whole genome shotgun (WGS) entry which is preliminary data.</text>
</comment>
<gene>
    <name evidence="2" type="ORF">PEVE_00030623</name>
</gene>
<feature type="coiled-coil region" evidence="1">
    <location>
        <begin position="30"/>
        <end position="78"/>
    </location>
</feature>
<keyword evidence="1" id="KW-0175">Coiled coil</keyword>
<proteinExistence type="predicted"/>
<protein>
    <submittedName>
        <fullName evidence="2">Uncharacterized protein</fullName>
    </submittedName>
</protein>
<name>A0ABN8MBQ7_9CNID</name>
<sequence length="106" mass="12687">MAQMYVYSYEQLVAIVNQQNATIGQQAAVINNLRSERQWLEEDNQIQREELEKSQKNLKDLETSRKLKENKLRKELQRLKESHGDIKWRHKNAVRELNHEKGKTSR</sequence>
<keyword evidence="3" id="KW-1185">Reference proteome</keyword>
<evidence type="ECO:0000313" key="3">
    <source>
        <dbReference type="Proteomes" id="UP001159427"/>
    </source>
</evidence>
<dbReference type="EMBL" id="CALNXI010000434">
    <property type="protein sequence ID" value="CAH3027068.1"/>
    <property type="molecule type" value="Genomic_DNA"/>
</dbReference>
<accession>A0ABN8MBQ7</accession>
<evidence type="ECO:0000313" key="2">
    <source>
        <dbReference type="EMBL" id="CAH3027068.1"/>
    </source>
</evidence>